<evidence type="ECO:0000313" key="2">
    <source>
        <dbReference type="EMBL" id="KZT17217.1"/>
    </source>
</evidence>
<evidence type="ECO:0000256" key="1">
    <source>
        <dbReference type="SAM" id="MobiDB-lite"/>
    </source>
</evidence>
<gene>
    <name evidence="2" type="ORF">NEOLEDRAFT_1081904</name>
</gene>
<protein>
    <submittedName>
        <fullName evidence="2">Uncharacterized protein</fullName>
    </submittedName>
</protein>
<keyword evidence="3" id="KW-1185">Reference proteome</keyword>
<reference evidence="2 3" key="1">
    <citation type="journal article" date="2016" name="Mol. Biol. Evol.">
        <title>Comparative Genomics of Early-Diverging Mushroom-Forming Fungi Provides Insights into the Origins of Lignocellulose Decay Capabilities.</title>
        <authorList>
            <person name="Nagy L.G."/>
            <person name="Riley R."/>
            <person name="Tritt A."/>
            <person name="Adam C."/>
            <person name="Daum C."/>
            <person name="Floudas D."/>
            <person name="Sun H."/>
            <person name="Yadav J.S."/>
            <person name="Pangilinan J."/>
            <person name="Larsson K.H."/>
            <person name="Matsuura K."/>
            <person name="Barry K."/>
            <person name="Labutti K."/>
            <person name="Kuo R."/>
            <person name="Ohm R.A."/>
            <person name="Bhattacharya S.S."/>
            <person name="Shirouzu T."/>
            <person name="Yoshinaga Y."/>
            <person name="Martin F.M."/>
            <person name="Grigoriev I.V."/>
            <person name="Hibbett D.S."/>
        </authorList>
    </citation>
    <scope>NUCLEOTIDE SEQUENCE [LARGE SCALE GENOMIC DNA]</scope>
    <source>
        <strain evidence="2 3">HHB14362 ss-1</strain>
    </source>
</reference>
<feature type="non-terminal residue" evidence="2">
    <location>
        <position position="797"/>
    </location>
</feature>
<dbReference type="AlphaFoldDB" id="A0A165LKR7"/>
<dbReference type="OrthoDB" id="3057432at2759"/>
<dbReference type="STRING" id="1314782.A0A165LKR7"/>
<organism evidence="2 3">
    <name type="scientific">Neolentinus lepideus HHB14362 ss-1</name>
    <dbReference type="NCBI Taxonomy" id="1314782"/>
    <lineage>
        <taxon>Eukaryota</taxon>
        <taxon>Fungi</taxon>
        <taxon>Dikarya</taxon>
        <taxon>Basidiomycota</taxon>
        <taxon>Agaricomycotina</taxon>
        <taxon>Agaricomycetes</taxon>
        <taxon>Gloeophyllales</taxon>
        <taxon>Gloeophyllaceae</taxon>
        <taxon>Neolentinus</taxon>
    </lineage>
</organism>
<feature type="region of interest" description="Disordered" evidence="1">
    <location>
        <begin position="1"/>
        <end position="64"/>
    </location>
</feature>
<dbReference type="InParanoid" id="A0A165LKR7"/>
<evidence type="ECO:0000313" key="3">
    <source>
        <dbReference type="Proteomes" id="UP000076761"/>
    </source>
</evidence>
<dbReference type="EMBL" id="KV425795">
    <property type="protein sequence ID" value="KZT17217.1"/>
    <property type="molecule type" value="Genomic_DNA"/>
</dbReference>
<dbReference type="Proteomes" id="UP000076761">
    <property type="component" value="Unassembled WGS sequence"/>
</dbReference>
<sequence>MPDAGEESFQQAADIDDHDEAGKDQHSGVVVTHTRKPGTNGGRDQATLGRFPRHTPPVPLPQRSTLKGLRLPFRHGFDQYEGAPTFEGLLPIPDTVLHYQPNLVYIANQIKTHGWEHFHDYGWRLLPSFFQMFDMGQPALVKDHMMRSYDVHPAHDVLDEPIFTRRGDRVQFADVRTMSMDEMANDARLQDAPNLYVTGIGPDGRYIRVNLEATRKELRQEEVYTICDIDSFIWVGRSPQFKKSVEIYTTPVIRDRAPILKNNHVYVNLLVPQTEEDKSRGGSRSEWYEQRFPLSHIPHLSLGTMGGGSTSVNIYMFFPRMTHKAPFSRFWASLIPSHIQCKIWDELLSPCMENIAEQGDLPFMADRAHVDFKRGNKRTTPTYPLTPSKFDHFLTHLQLGVDSLEITCPEFGSYFFVIENKGSKAQSRTPVPSPQEGATHGSVIAAFNACQTSFDGLDWKHMHDETLGQLFIDIGVTLHPKKEGLVGLWSLESLEASFGASGYLSGTVHHINTLSKYGALQAEQPSSRMERTGVVFRSAYNQQYELLRRHDNSRVLFQDKEMYHRSRQYVKDKSQVLSLLRGRAARKSYGVREEFRVSGQAVVKAAEAIDQQIHTRLSNNAVIWIPSHLWFASLADRVEAIDHVHQELRQKARPNYATMTGLLSYMMQCTVFTPPVTRAFVREALQILSFQANMDRFNMFFLPSLDLRQQNCLQELEEEDHYHVFQELGLPYHKRHVAYPDVRDLPKGDVVKYPLGPTPSWSTIRKALREHPWQIVSHYQWPSQLNRIRDAPQMSIL</sequence>
<accession>A0A165LKR7</accession>
<name>A0A165LKR7_9AGAM</name>
<proteinExistence type="predicted"/>